<gene>
    <name evidence="1" type="ORF">C7443_10731</name>
</gene>
<dbReference type="EMBL" id="QGTJ01000007">
    <property type="protein sequence ID" value="PWV60468.1"/>
    <property type="molecule type" value="Genomic_DNA"/>
</dbReference>
<keyword evidence="2" id="KW-1185">Reference proteome</keyword>
<evidence type="ECO:0000313" key="2">
    <source>
        <dbReference type="Proteomes" id="UP000246569"/>
    </source>
</evidence>
<accession>A0A317MT08</accession>
<dbReference type="AlphaFoldDB" id="A0A317MT08"/>
<comment type="caution">
    <text evidence="1">The sequence shown here is derived from an EMBL/GenBank/DDBJ whole genome shotgun (WGS) entry which is preliminary data.</text>
</comment>
<sequence>MQQAIPLFSARPSPRRIHNTRYQLVVMAGRPVHVPMSNFLLTRLPHAKNFHIKMQCFSSQRVVSI</sequence>
<dbReference type="Proteomes" id="UP000246569">
    <property type="component" value="Unassembled WGS sequence"/>
</dbReference>
<protein>
    <submittedName>
        <fullName evidence="1">Uncharacterized protein</fullName>
    </submittedName>
</protein>
<evidence type="ECO:0000313" key="1">
    <source>
        <dbReference type="EMBL" id="PWV60468.1"/>
    </source>
</evidence>
<proteinExistence type="predicted"/>
<organism evidence="1 2">
    <name type="scientific">Plasticicumulans acidivorans</name>
    <dbReference type="NCBI Taxonomy" id="886464"/>
    <lineage>
        <taxon>Bacteria</taxon>
        <taxon>Pseudomonadati</taxon>
        <taxon>Pseudomonadota</taxon>
        <taxon>Gammaproteobacteria</taxon>
        <taxon>Candidatus Competibacteraceae</taxon>
        <taxon>Plasticicumulans</taxon>
    </lineage>
</organism>
<name>A0A317MT08_9GAMM</name>
<reference evidence="1 2" key="1">
    <citation type="submission" date="2018-05" db="EMBL/GenBank/DDBJ databases">
        <title>Genomic Encyclopedia of Type Strains, Phase IV (KMG-IV): sequencing the most valuable type-strain genomes for metagenomic binning, comparative biology and taxonomic classification.</title>
        <authorList>
            <person name="Goeker M."/>
        </authorList>
    </citation>
    <scope>NUCLEOTIDE SEQUENCE [LARGE SCALE GENOMIC DNA]</scope>
    <source>
        <strain evidence="1 2">DSM 23606</strain>
    </source>
</reference>